<dbReference type="InterPro" id="IPR012495">
    <property type="entry name" value="TadE-like_dom"/>
</dbReference>
<gene>
    <name evidence="3" type="ORF">dnm_027640</name>
</gene>
<keyword evidence="1" id="KW-0812">Transmembrane</keyword>
<name>A0A975BKF3_9BACT</name>
<dbReference type="EMBL" id="CP061800">
    <property type="protein sequence ID" value="QTA86740.1"/>
    <property type="molecule type" value="Genomic_DNA"/>
</dbReference>
<proteinExistence type="predicted"/>
<dbReference type="RefSeq" id="WP_207682244.1">
    <property type="nucleotide sequence ID" value="NZ_CP061800.1"/>
</dbReference>
<keyword evidence="1" id="KW-1133">Transmembrane helix</keyword>
<accession>A0A975BKF3</accession>
<evidence type="ECO:0000313" key="3">
    <source>
        <dbReference type="EMBL" id="QTA86740.1"/>
    </source>
</evidence>
<evidence type="ECO:0000256" key="1">
    <source>
        <dbReference type="SAM" id="Phobius"/>
    </source>
</evidence>
<dbReference type="KEGG" id="dmm:dnm_027640"/>
<dbReference type="Proteomes" id="UP000663722">
    <property type="component" value="Chromosome"/>
</dbReference>
<feature type="domain" description="TadE-like" evidence="2">
    <location>
        <begin position="12"/>
        <end position="54"/>
    </location>
</feature>
<dbReference type="AlphaFoldDB" id="A0A975BKF3"/>
<evidence type="ECO:0000313" key="4">
    <source>
        <dbReference type="Proteomes" id="UP000663722"/>
    </source>
</evidence>
<protein>
    <submittedName>
        <fullName evidence="3">TadE-like domain-containing protein</fullName>
    </submittedName>
</protein>
<organism evidence="3 4">
    <name type="scientific">Desulfonema magnum</name>
    <dbReference type="NCBI Taxonomy" id="45655"/>
    <lineage>
        <taxon>Bacteria</taxon>
        <taxon>Pseudomonadati</taxon>
        <taxon>Thermodesulfobacteriota</taxon>
        <taxon>Desulfobacteria</taxon>
        <taxon>Desulfobacterales</taxon>
        <taxon>Desulfococcaceae</taxon>
        <taxon>Desulfonema</taxon>
    </lineage>
</organism>
<reference evidence="3" key="1">
    <citation type="journal article" date="2021" name="Microb. Physiol.">
        <title>Proteogenomic Insights into the Physiology of Marine, Sulfate-Reducing, Filamentous Desulfonema limicola and Desulfonema magnum.</title>
        <authorList>
            <person name="Schnaars V."/>
            <person name="Wohlbrand L."/>
            <person name="Scheve S."/>
            <person name="Hinrichs C."/>
            <person name="Reinhardt R."/>
            <person name="Rabus R."/>
        </authorList>
    </citation>
    <scope>NUCLEOTIDE SEQUENCE</scope>
    <source>
        <strain evidence="3">4be13</strain>
    </source>
</reference>
<evidence type="ECO:0000259" key="2">
    <source>
        <dbReference type="Pfam" id="PF07811"/>
    </source>
</evidence>
<keyword evidence="4" id="KW-1185">Reference proteome</keyword>
<keyword evidence="1" id="KW-0472">Membrane</keyword>
<feature type="transmembrane region" description="Helical" evidence="1">
    <location>
        <begin position="20"/>
        <end position="38"/>
    </location>
</feature>
<dbReference type="Pfam" id="PF07811">
    <property type="entry name" value="TadE"/>
    <property type="match status" value="1"/>
</dbReference>
<sequence length="141" mass="15661">MAFHLKPEDEQGTSALEFALVAPVLLLILFGIIEYGWYVTHWIVLNNAVSAGVRAGIKANEWEDEDPETLALSAVKEACWIVQLNDRDIDIEIIPYEKDSPRRLKVTVASLKYKPVTGYLSVVSNAIIPQHLAAKAVMAFP</sequence>